<sequence>MLAQACISKCACGGSAERVSNLRLGTPARIFATMHRILPAKMGDGMWRLWYQRLAKTKAWGELNFMNYGFTDADQPVLDERDEADRLFIQLYHMNIRDIQLKGKQVLEVGSGRGGGADWIARTYSPSTLTAVDYSAEAVQLCERLYAGQDNLDFVEGNAMALPFDDASFDVVYNVESSHCYSDMAAFVREAHRVLRSGGMFAWTDFRDEPRMREVHDIFLDAGFVIVEQSDVTAEVLNALDEMSDDKQARIKNATSRAIRRSFETFAGVRGTPVYESFRNGSLGYHRYLLTK</sequence>
<reference evidence="3" key="1">
    <citation type="journal article" date="2014" name="Genome Biol. Evol.">
        <title>Pangenome evidence for extensive interdomain horizontal transfer affecting lineage core and shell genes in uncultured planktonic thaumarchaeota and euryarchaeota.</title>
        <authorList>
            <person name="Deschamps P."/>
            <person name="Zivanovic Y."/>
            <person name="Moreira D."/>
            <person name="Rodriguez-Valera F."/>
            <person name="Lopez-Garcia P."/>
        </authorList>
    </citation>
    <scope>NUCLEOTIDE SEQUENCE</scope>
</reference>
<accession>A0A075GX62</accession>
<evidence type="ECO:0000256" key="1">
    <source>
        <dbReference type="ARBA" id="ARBA00022679"/>
    </source>
</evidence>
<dbReference type="GO" id="GO:0016126">
    <property type="term" value="P:sterol biosynthetic process"/>
    <property type="evidence" value="ECO:0007669"/>
    <property type="project" value="TreeGrafter"/>
</dbReference>
<dbReference type="EMBL" id="KF900804">
    <property type="protein sequence ID" value="AIF07515.1"/>
    <property type="molecule type" value="Genomic_DNA"/>
</dbReference>
<dbReference type="Pfam" id="PF08241">
    <property type="entry name" value="Methyltransf_11"/>
    <property type="match status" value="1"/>
</dbReference>
<evidence type="ECO:0000313" key="3">
    <source>
        <dbReference type="EMBL" id="AIF07515.1"/>
    </source>
</evidence>
<dbReference type="AlphaFoldDB" id="A0A075GX62"/>
<dbReference type="Gene3D" id="3.40.50.150">
    <property type="entry name" value="Vaccinia Virus protein VP39"/>
    <property type="match status" value="1"/>
</dbReference>
<name>A0A075GX62_9EURY</name>
<dbReference type="GO" id="GO:0032259">
    <property type="term" value="P:methylation"/>
    <property type="evidence" value="ECO:0007669"/>
    <property type="project" value="UniProtKB-KW"/>
</dbReference>
<evidence type="ECO:0000259" key="2">
    <source>
        <dbReference type="Pfam" id="PF08241"/>
    </source>
</evidence>
<dbReference type="SUPFAM" id="SSF53335">
    <property type="entry name" value="S-adenosyl-L-methionine-dependent methyltransferases"/>
    <property type="match status" value="1"/>
</dbReference>
<organism evidence="3">
    <name type="scientific">uncultured marine group II/III euryarchaeote KM3_203_B10</name>
    <dbReference type="NCBI Taxonomy" id="1457981"/>
    <lineage>
        <taxon>Archaea</taxon>
        <taxon>Methanobacteriati</taxon>
        <taxon>Methanobacteriota</taxon>
        <taxon>environmental samples</taxon>
    </lineage>
</organism>
<dbReference type="InterPro" id="IPR013216">
    <property type="entry name" value="Methyltransf_11"/>
</dbReference>
<dbReference type="InterPro" id="IPR029063">
    <property type="entry name" value="SAM-dependent_MTases_sf"/>
</dbReference>
<dbReference type="PANTHER" id="PTHR44068:SF1">
    <property type="entry name" value="HYPOTHETICAL LOC100005854"/>
    <property type="match status" value="1"/>
</dbReference>
<keyword evidence="1 3" id="KW-0808">Transferase</keyword>
<dbReference type="CDD" id="cd02440">
    <property type="entry name" value="AdoMet_MTases"/>
    <property type="match status" value="1"/>
</dbReference>
<dbReference type="GO" id="GO:0003838">
    <property type="term" value="F:sterol 24-C-methyltransferase activity"/>
    <property type="evidence" value="ECO:0007669"/>
    <property type="project" value="TreeGrafter"/>
</dbReference>
<dbReference type="PANTHER" id="PTHR44068">
    <property type="entry name" value="ZGC:194242"/>
    <property type="match status" value="1"/>
</dbReference>
<protein>
    <submittedName>
        <fullName evidence="3">Methyltransferase type 11</fullName>
    </submittedName>
</protein>
<proteinExistence type="predicted"/>
<dbReference type="InterPro" id="IPR050447">
    <property type="entry name" value="Erg6_SMT_methyltransf"/>
</dbReference>
<keyword evidence="3" id="KW-0489">Methyltransferase</keyword>
<feature type="domain" description="Methyltransferase type 11" evidence="2">
    <location>
        <begin position="107"/>
        <end position="202"/>
    </location>
</feature>